<dbReference type="AlphaFoldDB" id="S7MRY5"/>
<dbReference type="InterPro" id="IPR036322">
    <property type="entry name" value="WD40_repeat_dom_sf"/>
</dbReference>
<sequence length="310" mass="34580">LAYFSGSDPSMSGQKSIVCTVSSLRMLYAWDVQEGSLIWSSPAQQANIKYLATLPQRSLAFTVDKEETVKVWNCRDAEPLAARSMPRCCFSLEAFLADDGPVLMVFSAEGLLRPGDSTPSSVSLPFTFCSQACWALKCANRVTVMFRRGSCRRTGFSTFDLAEKSSGGSTVMKARQIAAFMLPDEMEDPLRMGVPDRETIVFESGPYLFLYSIYGHLVHRFSHHQNTICSLWVDSLHVLTTSMDNYLHLYMWEEGGRDPGLLSCCHLEQRRADPRPSCYYSRAICDSASIVCVVSKTLEASVLVMYSLDP</sequence>
<evidence type="ECO:0000313" key="1">
    <source>
        <dbReference type="EMBL" id="EPQ07226.1"/>
    </source>
</evidence>
<protein>
    <submittedName>
        <fullName evidence="1">F-box/WD repeat-containing protein 12</fullName>
    </submittedName>
</protein>
<name>S7MRY5_MYOBR</name>
<organism evidence="1 2">
    <name type="scientific">Myotis brandtii</name>
    <name type="common">Brandt's bat</name>
    <dbReference type="NCBI Taxonomy" id="109478"/>
    <lineage>
        <taxon>Eukaryota</taxon>
        <taxon>Metazoa</taxon>
        <taxon>Chordata</taxon>
        <taxon>Craniata</taxon>
        <taxon>Vertebrata</taxon>
        <taxon>Euteleostomi</taxon>
        <taxon>Mammalia</taxon>
        <taxon>Eutheria</taxon>
        <taxon>Laurasiatheria</taxon>
        <taxon>Chiroptera</taxon>
        <taxon>Yangochiroptera</taxon>
        <taxon>Vespertilionidae</taxon>
        <taxon>Myotis</taxon>
    </lineage>
</organism>
<gene>
    <name evidence="1" type="ORF">D623_10011376</name>
</gene>
<dbReference type="Gene3D" id="2.130.10.10">
    <property type="entry name" value="YVTN repeat-like/Quinoprotein amine dehydrogenase"/>
    <property type="match status" value="1"/>
</dbReference>
<dbReference type="SUPFAM" id="SSF50978">
    <property type="entry name" value="WD40 repeat-like"/>
    <property type="match status" value="1"/>
</dbReference>
<keyword evidence="2" id="KW-1185">Reference proteome</keyword>
<dbReference type="eggNOG" id="ENOG502QT73">
    <property type="taxonomic scope" value="Eukaryota"/>
</dbReference>
<reference evidence="1 2" key="1">
    <citation type="journal article" date="2013" name="Nat. Commun.">
        <title>Genome analysis reveals insights into physiology and longevity of the Brandt's bat Myotis brandtii.</title>
        <authorList>
            <person name="Seim I."/>
            <person name="Fang X."/>
            <person name="Xiong Z."/>
            <person name="Lobanov A.V."/>
            <person name="Huang Z."/>
            <person name="Ma S."/>
            <person name="Feng Y."/>
            <person name="Turanov A.A."/>
            <person name="Zhu Y."/>
            <person name="Lenz T.L."/>
            <person name="Gerashchenko M.V."/>
            <person name="Fan D."/>
            <person name="Hee Yim S."/>
            <person name="Yao X."/>
            <person name="Jordan D."/>
            <person name="Xiong Y."/>
            <person name="Ma Y."/>
            <person name="Lyapunov A.N."/>
            <person name="Chen G."/>
            <person name="Kulakova O.I."/>
            <person name="Sun Y."/>
            <person name="Lee S.G."/>
            <person name="Bronson R.T."/>
            <person name="Moskalev A.A."/>
            <person name="Sunyaev S.R."/>
            <person name="Zhang G."/>
            <person name="Krogh A."/>
            <person name="Wang J."/>
            <person name="Gladyshev V.N."/>
        </authorList>
    </citation>
    <scope>NUCLEOTIDE SEQUENCE [LARGE SCALE GENOMIC DNA]</scope>
</reference>
<dbReference type="InterPro" id="IPR015943">
    <property type="entry name" value="WD40/YVTN_repeat-like_dom_sf"/>
</dbReference>
<evidence type="ECO:0000313" key="2">
    <source>
        <dbReference type="Proteomes" id="UP000052978"/>
    </source>
</evidence>
<dbReference type="Proteomes" id="UP000052978">
    <property type="component" value="Unassembled WGS sequence"/>
</dbReference>
<proteinExistence type="predicted"/>
<feature type="non-terminal residue" evidence="1">
    <location>
        <position position="1"/>
    </location>
</feature>
<dbReference type="EMBL" id="KE162175">
    <property type="protein sequence ID" value="EPQ07226.1"/>
    <property type="molecule type" value="Genomic_DNA"/>
</dbReference>
<accession>S7MRY5</accession>